<sequence>MKFKASLLICGTPCFLLIFLFSLAVMAEEPDEKRSLLFNAFLEAEHFYHSGDFAKSQLFYQNYLSGKPSAGRGNTALYRLGTIHQQNRSFATALRYYKM</sequence>
<protein>
    <recommendedName>
        <fullName evidence="2">Outer membrane lipoprotein BamD-like domain-containing protein</fullName>
    </recommendedName>
</protein>
<dbReference type="AlphaFoldDB" id="A0A383DHT1"/>
<evidence type="ECO:0008006" key="2">
    <source>
        <dbReference type="Google" id="ProtNLM"/>
    </source>
</evidence>
<name>A0A383DHT1_9ZZZZ</name>
<dbReference type="EMBL" id="UINC01217446">
    <property type="protein sequence ID" value="SVE44047.1"/>
    <property type="molecule type" value="Genomic_DNA"/>
</dbReference>
<evidence type="ECO:0000313" key="1">
    <source>
        <dbReference type="EMBL" id="SVE44047.1"/>
    </source>
</evidence>
<proteinExistence type="predicted"/>
<organism evidence="1">
    <name type="scientific">marine metagenome</name>
    <dbReference type="NCBI Taxonomy" id="408172"/>
    <lineage>
        <taxon>unclassified sequences</taxon>
        <taxon>metagenomes</taxon>
        <taxon>ecological metagenomes</taxon>
    </lineage>
</organism>
<feature type="non-terminal residue" evidence="1">
    <location>
        <position position="99"/>
    </location>
</feature>
<accession>A0A383DHT1</accession>
<reference evidence="1" key="1">
    <citation type="submission" date="2018-05" db="EMBL/GenBank/DDBJ databases">
        <authorList>
            <person name="Lanie J.A."/>
            <person name="Ng W.-L."/>
            <person name="Kazmierczak K.M."/>
            <person name="Andrzejewski T.M."/>
            <person name="Davidsen T.M."/>
            <person name="Wayne K.J."/>
            <person name="Tettelin H."/>
            <person name="Glass J.I."/>
            <person name="Rusch D."/>
            <person name="Podicherti R."/>
            <person name="Tsui H.-C.T."/>
            <person name="Winkler M.E."/>
        </authorList>
    </citation>
    <scope>NUCLEOTIDE SEQUENCE</scope>
</reference>
<gene>
    <name evidence="1" type="ORF">METZ01_LOCUS496901</name>
</gene>